<dbReference type="InterPro" id="IPR014004">
    <property type="entry name" value="Transpt-assoc_nodulatn_dom_bac"/>
</dbReference>
<evidence type="ECO:0000256" key="2">
    <source>
        <dbReference type="SAM" id="MobiDB-lite"/>
    </source>
</evidence>
<dbReference type="Pfam" id="PF04972">
    <property type="entry name" value="BON"/>
    <property type="match status" value="2"/>
</dbReference>
<keyword evidence="1 3" id="KW-0732">Signal</keyword>
<dbReference type="SMART" id="SM00749">
    <property type="entry name" value="BON"/>
    <property type="match status" value="2"/>
</dbReference>
<dbReference type="Proteomes" id="UP000292445">
    <property type="component" value="Unassembled WGS sequence"/>
</dbReference>
<name>A0A4Q7NL39_9BURK</name>
<keyword evidence="6" id="KW-1185">Reference proteome</keyword>
<organism evidence="5 6">
    <name type="scientific">Pigmentiphaga kullae</name>
    <dbReference type="NCBI Taxonomy" id="151784"/>
    <lineage>
        <taxon>Bacteria</taxon>
        <taxon>Pseudomonadati</taxon>
        <taxon>Pseudomonadota</taxon>
        <taxon>Betaproteobacteria</taxon>
        <taxon>Burkholderiales</taxon>
        <taxon>Alcaligenaceae</taxon>
        <taxon>Pigmentiphaga</taxon>
    </lineage>
</organism>
<evidence type="ECO:0000256" key="3">
    <source>
        <dbReference type="SAM" id="SignalP"/>
    </source>
</evidence>
<feature type="chain" id="PRO_5021011584" evidence="3">
    <location>
        <begin position="25"/>
        <end position="224"/>
    </location>
</feature>
<evidence type="ECO:0000259" key="4">
    <source>
        <dbReference type="PROSITE" id="PS50914"/>
    </source>
</evidence>
<dbReference type="RefSeq" id="WP_130356930.1">
    <property type="nucleotide sequence ID" value="NZ_SGXC01000001.1"/>
</dbReference>
<dbReference type="PROSITE" id="PS50914">
    <property type="entry name" value="BON"/>
    <property type="match status" value="2"/>
</dbReference>
<feature type="signal peptide" evidence="3">
    <location>
        <begin position="1"/>
        <end position="24"/>
    </location>
</feature>
<dbReference type="PANTHER" id="PTHR34606">
    <property type="entry name" value="BON DOMAIN-CONTAINING PROTEIN"/>
    <property type="match status" value="1"/>
</dbReference>
<proteinExistence type="predicted"/>
<dbReference type="Gene3D" id="3.40.1520.20">
    <property type="match status" value="1"/>
</dbReference>
<dbReference type="PROSITE" id="PS51257">
    <property type="entry name" value="PROKAR_LIPOPROTEIN"/>
    <property type="match status" value="1"/>
</dbReference>
<accession>A0A4Q7NL39</accession>
<feature type="domain" description="BON" evidence="4">
    <location>
        <begin position="54"/>
        <end position="121"/>
    </location>
</feature>
<comment type="caution">
    <text evidence="5">The sequence shown here is derived from an EMBL/GenBank/DDBJ whole genome shotgun (WGS) entry which is preliminary data.</text>
</comment>
<evidence type="ECO:0000313" key="6">
    <source>
        <dbReference type="Proteomes" id="UP000292445"/>
    </source>
</evidence>
<gene>
    <name evidence="5" type="ORF">EV675_1799</name>
</gene>
<dbReference type="InterPro" id="IPR051686">
    <property type="entry name" value="Lipoprotein_DolP"/>
</dbReference>
<protein>
    <submittedName>
        <fullName evidence="5">Osmotically-inducible protein OsmY</fullName>
    </submittedName>
</protein>
<reference evidence="5 6" key="1">
    <citation type="submission" date="2019-02" db="EMBL/GenBank/DDBJ databases">
        <title>Genomic Encyclopedia of Type Strains, Phase IV (KMG-IV): sequencing the most valuable type-strain genomes for metagenomic binning, comparative biology and taxonomic classification.</title>
        <authorList>
            <person name="Goeker M."/>
        </authorList>
    </citation>
    <scope>NUCLEOTIDE SEQUENCE [LARGE SCALE GENOMIC DNA]</scope>
    <source>
        <strain evidence="5 6">K24</strain>
    </source>
</reference>
<dbReference type="AlphaFoldDB" id="A0A4Q7NL39"/>
<evidence type="ECO:0000313" key="5">
    <source>
        <dbReference type="EMBL" id="RZS85769.1"/>
    </source>
</evidence>
<dbReference type="InterPro" id="IPR007055">
    <property type="entry name" value="BON_dom"/>
</dbReference>
<dbReference type="EMBL" id="SGXC01000001">
    <property type="protein sequence ID" value="RZS85769.1"/>
    <property type="molecule type" value="Genomic_DNA"/>
</dbReference>
<sequence length="224" mass="23953">MFRKPAASVRPLVLALVVASSAWAVSACAPIVLGSAYVGTMAATDRRTVGIQVEDKNIELKTSSRLSGRYGDKGHINANAYNRKLLLTGEVPDEAAKRDAEEQARGVENVRAIVNELQVGIPTSLATRSNDVFIEGKIKASLVDAKDLFANSFRITVENGVAYLMGRVTEREGKRGAEIAAGVSGVKKVVKVFDYITEEELQDLSKVKAEQDQSQAASGASGSR</sequence>
<evidence type="ECO:0000256" key="1">
    <source>
        <dbReference type="ARBA" id="ARBA00022729"/>
    </source>
</evidence>
<feature type="domain" description="BON" evidence="4">
    <location>
        <begin position="130"/>
        <end position="200"/>
    </location>
</feature>
<dbReference type="OrthoDB" id="5294487at2"/>
<feature type="region of interest" description="Disordered" evidence="2">
    <location>
        <begin position="205"/>
        <end position="224"/>
    </location>
</feature>
<feature type="compositionally biased region" description="Low complexity" evidence="2">
    <location>
        <begin position="213"/>
        <end position="224"/>
    </location>
</feature>
<dbReference type="PANTHER" id="PTHR34606:SF4">
    <property type="entry name" value="OUTER MEMBRANE LIPOPROTEIN DOLP"/>
    <property type="match status" value="1"/>
</dbReference>